<organism evidence="2">
    <name type="scientific">marine metagenome</name>
    <dbReference type="NCBI Taxonomy" id="408172"/>
    <lineage>
        <taxon>unclassified sequences</taxon>
        <taxon>metagenomes</taxon>
        <taxon>ecological metagenomes</taxon>
    </lineage>
</organism>
<dbReference type="EMBL" id="UINC01006800">
    <property type="protein sequence ID" value="SVA29715.1"/>
    <property type="molecule type" value="Genomic_DNA"/>
</dbReference>
<reference evidence="2" key="1">
    <citation type="submission" date="2018-05" db="EMBL/GenBank/DDBJ databases">
        <authorList>
            <person name="Lanie J.A."/>
            <person name="Ng W.-L."/>
            <person name="Kazmierczak K.M."/>
            <person name="Andrzejewski T.M."/>
            <person name="Davidsen T.M."/>
            <person name="Wayne K.J."/>
            <person name="Tettelin H."/>
            <person name="Glass J.I."/>
            <person name="Rusch D."/>
            <person name="Podicherti R."/>
            <person name="Tsui H.-C.T."/>
            <person name="Winkler M.E."/>
        </authorList>
    </citation>
    <scope>NUCLEOTIDE SEQUENCE</scope>
</reference>
<dbReference type="Pfam" id="PF00994">
    <property type="entry name" value="MoCF_biosynth"/>
    <property type="match status" value="1"/>
</dbReference>
<dbReference type="InterPro" id="IPR008136">
    <property type="entry name" value="CinA_C"/>
</dbReference>
<dbReference type="HAMAP" id="MF_00226_B">
    <property type="entry name" value="CinA_B"/>
    <property type="match status" value="1"/>
</dbReference>
<dbReference type="PANTHER" id="PTHR13939">
    <property type="entry name" value="NICOTINAMIDE-NUCLEOTIDE AMIDOHYDROLASE PNCC"/>
    <property type="match status" value="1"/>
</dbReference>
<dbReference type="PANTHER" id="PTHR13939:SF0">
    <property type="entry name" value="NMN AMIDOHYDROLASE-LIKE PROTEIN YFAY"/>
    <property type="match status" value="1"/>
</dbReference>
<dbReference type="NCBIfam" id="TIGR00200">
    <property type="entry name" value="cinA_nterm"/>
    <property type="match status" value="1"/>
</dbReference>
<dbReference type="InterPro" id="IPR036425">
    <property type="entry name" value="MoaB/Mog-like_dom_sf"/>
</dbReference>
<evidence type="ECO:0000259" key="1">
    <source>
        <dbReference type="SMART" id="SM00852"/>
    </source>
</evidence>
<dbReference type="PIRSF" id="PIRSF006728">
    <property type="entry name" value="CinA"/>
    <property type="match status" value="1"/>
</dbReference>
<dbReference type="NCBIfam" id="TIGR00199">
    <property type="entry name" value="PncC_domain"/>
    <property type="match status" value="1"/>
</dbReference>
<dbReference type="InterPro" id="IPR008135">
    <property type="entry name" value="Competence-induced_CinA"/>
</dbReference>
<dbReference type="Pfam" id="PF02464">
    <property type="entry name" value="CinA"/>
    <property type="match status" value="1"/>
</dbReference>
<dbReference type="Gene3D" id="3.40.980.10">
    <property type="entry name" value="MoaB/Mog-like domain"/>
    <property type="match status" value="1"/>
</dbReference>
<dbReference type="NCBIfam" id="TIGR00177">
    <property type="entry name" value="molyb_syn"/>
    <property type="match status" value="1"/>
</dbReference>
<gene>
    <name evidence="2" type="ORF">METZ01_LOCUS82569</name>
</gene>
<dbReference type="SUPFAM" id="SSF53218">
    <property type="entry name" value="Molybdenum cofactor biosynthesis proteins"/>
    <property type="match status" value="1"/>
</dbReference>
<dbReference type="InterPro" id="IPR036653">
    <property type="entry name" value="CinA-like_C"/>
</dbReference>
<dbReference type="Gene3D" id="3.30.70.2860">
    <property type="match status" value="1"/>
</dbReference>
<dbReference type="InterPro" id="IPR041424">
    <property type="entry name" value="CinA_KH"/>
</dbReference>
<dbReference type="NCBIfam" id="NF001813">
    <property type="entry name" value="PRK00549.1"/>
    <property type="match status" value="1"/>
</dbReference>
<dbReference type="InterPro" id="IPR050101">
    <property type="entry name" value="CinA"/>
</dbReference>
<dbReference type="Gene3D" id="3.90.950.20">
    <property type="entry name" value="CinA-like"/>
    <property type="match status" value="1"/>
</dbReference>
<sequence>MFNDEMVLPQAEIIAIGNEVISGLIQDTNGRYLSKQLHLLGINTSRITAVGDDEGSITRVVEGALERVGIVIVTGGLGSTHDDITKDVLARVFNSNMIIDDKVMNMLEAKFNERQQKVPERVRSQCKIPETAEILYNEKGTAPGFLFERDGKKLFSLPGVPLEMEHLFDKYIRPDLKKLQKGVIGHRVIKTVGLTEASLWEKFGPVEPLERLATVASLPSYLEMKVRLSCCSKSSEEVEIRLGEAEDMVMTSLGEWVYGKDNETLEGKVGELFLEKNKTLAVAESCTGGLIGHRLTQTPGSSDYFLEGVVAYSNEAKNSRLEVSPTLIRKYGAVSEEVALAMAEGIRKTSGADIGLSVTGVAGPDASNNKPVGTVFIAISDEEKSNCKYFRFYNDRSRNKERSAQAGLDLLRRWFLNRI</sequence>
<name>A0A381UNG5_9ZZZZ</name>
<dbReference type="Pfam" id="PF18146">
    <property type="entry name" value="CinA_KH"/>
    <property type="match status" value="1"/>
</dbReference>
<accession>A0A381UNG5</accession>
<proteinExistence type="inferred from homology"/>
<dbReference type="SMART" id="SM00852">
    <property type="entry name" value="MoCF_biosynth"/>
    <property type="match status" value="1"/>
</dbReference>
<dbReference type="CDD" id="cd00885">
    <property type="entry name" value="cinA"/>
    <property type="match status" value="1"/>
</dbReference>
<dbReference type="SUPFAM" id="SSF142433">
    <property type="entry name" value="CinA-like"/>
    <property type="match status" value="1"/>
</dbReference>
<evidence type="ECO:0000313" key="2">
    <source>
        <dbReference type="EMBL" id="SVA29715.1"/>
    </source>
</evidence>
<dbReference type="AlphaFoldDB" id="A0A381UNG5"/>
<dbReference type="InterPro" id="IPR001453">
    <property type="entry name" value="MoaB/Mog_dom"/>
</dbReference>
<feature type="domain" description="MoaB/Mog" evidence="1">
    <location>
        <begin position="12"/>
        <end position="178"/>
    </location>
</feature>
<protein>
    <recommendedName>
        <fullName evidence="1">MoaB/Mog domain-containing protein</fullName>
    </recommendedName>
</protein>